<organism evidence="1 2">
    <name type="scientific">Anopheles arabiensis</name>
    <name type="common">Mosquito</name>
    <dbReference type="NCBI Taxonomy" id="7173"/>
    <lineage>
        <taxon>Eukaryota</taxon>
        <taxon>Metazoa</taxon>
        <taxon>Ecdysozoa</taxon>
        <taxon>Arthropoda</taxon>
        <taxon>Hexapoda</taxon>
        <taxon>Insecta</taxon>
        <taxon>Pterygota</taxon>
        <taxon>Neoptera</taxon>
        <taxon>Endopterygota</taxon>
        <taxon>Diptera</taxon>
        <taxon>Nematocera</taxon>
        <taxon>Culicoidea</taxon>
        <taxon>Culicidae</taxon>
        <taxon>Anophelinae</taxon>
        <taxon>Anopheles</taxon>
    </lineage>
</organism>
<dbReference type="VEuPathDB" id="VectorBase:AARA014396"/>
<dbReference type="EnsemblMetazoa" id="AARA014396-RA">
    <property type="protein sequence ID" value="AARA014396-PA"/>
    <property type="gene ID" value="AARA014396"/>
</dbReference>
<name>A0A182IFZ0_ANOAR</name>
<protein>
    <submittedName>
        <fullName evidence="1">Uncharacterized protein</fullName>
    </submittedName>
</protein>
<reference evidence="1" key="1">
    <citation type="submission" date="2022-08" db="UniProtKB">
        <authorList>
            <consortium name="EnsemblMetazoa"/>
        </authorList>
    </citation>
    <scope>IDENTIFICATION</scope>
    <source>
        <strain evidence="1">Dongola</strain>
    </source>
</reference>
<sequence>LLHAPTKTRGQQLTIVHNARTIADEQQHRAATVVQRRCSWKQVKEKSASATSAVFICWSAGKERKSNRPECRCIIIITLEKRESIAQQRQLRLSISVCGSG</sequence>
<keyword evidence="2" id="KW-1185">Reference proteome</keyword>
<dbReference type="EMBL" id="APCN01000436">
    <property type="status" value="NOT_ANNOTATED_CDS"/>
    <property type="molecule type" value="Genomic_DNA"/>
</dbReference>
<dbReference type="AlphaFoldDB" id="A0A182IFZ0"/>
<proteinExistence type="predicted"/>
<evidence type="ECO:0000313" key="2">
    <source>
        <dbReference type="Proteomes" id="UP000075840"/>
    </source>
</evidence>
<evidence type="ECO:0000313" key="1">
    <source>
        <dbReference type="EnsemblMetazoa" id="AARA014396-PA"/>
    </source>
</evidence>
<accession>A0A182IFZ0</accession>
<dbReference type="Proteomes" id="UP000075840">
    <property type="component" value="Unassembled WGS sequence"/>
</dbReference>